<feature type="transmembrane region" description="Helical" evidence="7">
    <location>
        <begin position="203"/>
        <end position="222"/>
    </location>
</feature>
<dbReference type="STRING" id="1307761.L21SP2_2789"/>
<organism evidence="8 9">
    <name type="scientific">Salinispira pacifica</name>
    <dbReference type="NCBI Taxonomy" id="1307761"/>
    <lineage>
        <taxon>Bacteria</taxon>
        <taxon>Pseudomonadati</taxon>
        <taxon>Spirochaetota</taxon>
        <taxon>Spirochaetia</taxon>
        <taxon>Spirochaetales</taxon>
        <taxon>Spirochaetaceae</taxon>
        <taxon>Salinispira</taxon>
    </lineage>
</organism>
<comment type="subcellular location">
    <subcellularLocation>
        <location evidence="1">Cell membrane</location>
        <topology evidence="1">Multi-pass membrane protein</topology>
    </subcellularLocation>
</comment>
<evidence type="ECO:0000256" key="4">
    <source>
        <dbReference type="ARBA" id="ARBA00022989"/>
    </source>
</evidence>
<keyword evidence="2" id="KW-1003">Cell membrane</keyword>
<dbReference type="Proteomes" id="UP000018680">
    <property type="component" value="Chromosome"/>
</dbReference>
<feature type="transmembrane region" description="Helical" evidence="7">
    <location>
        <begin position="368"/>
        <end position="387"/>
    </location>
</feature>
<dbReference type="InterPro" id="IPR018385">
    <property type="entry name" value="C4_dicarb_anaerob_car-like"/>
</dbReference>
<evidence type="ECO:0000256" key="7">
    <source>
        <dbReference type="SAM" id="Phobius"/>
    </source>
</evidence>
<dbReference type="GO" id="GO:0005886">
    <property type="term" value="C:plasma membrane"/>
    <property type="evidence" value="ECO:0007669"/>
    <property type="project" value="UniProtKB-SubCell"/>
</dbReference>
<dbReference type="Pfam" id="PF03606">
    <property type="entry name" value="DcuC"/>
    <property type="match status" value="1"/>
</dbReference>
<feature type="transmembrane region" description="Helical" evidence="7">
    <location>
        <begin position="168"/>
        <end position="191"/>
    </location>
</feature>
<feature type="transmembrane region" description="Helical" evidence="7">
    <location>
        <begin position="428"/>
        <end position="446"/>
    </location>
</feature>
<dbReference type="AlphaFoldDB" id="V5WKS2"/>
<evidence type="ECO:0008006" key="10">
    <source>
        <dbReference type="Google" id="ProtNLM"/>
    </source>
</evidence>
<dbReference type="EMBL" id="CP006939">
    <property type="protein sequence ID" value="AHC16139.1"/>
    <property type="molecule type" value="Genomic_DNA"/>
</dbReference>
<accession>V5WKS2</accession>
<feature type="transmembrane region" description="Helical" evidence="7">
    <location>
        <begin position="292"/>
        <end position="314"/>
    </location>
</feature>
<dbReference type="RefSeq" id="WP_024269036.1">
    <property type="nucleotide sequence ID" value="NC_023035.1"/>
</dbReference>
<proteinExistence type="predicted"/>
<feature type="transmembrane region" description="Helical" evidence="7">
    <location>
        <begin position="121"/>
        <end position="139"/>
    </location>
</feature>
<feature type="transmembrane region" description="Helical" evidence="7">
    <location>
        <begin position="12"/>
        <end position="33"/>
    </location>
</feature>
<dbReference type="PANTHER" id="PTHR43652">
    <property type="entry name" value="BASIC AMINO ACID ANTIPORTER YFCC-RELATED"/>
    <property type="match status" value="1"/>
</dbReference>
<feature type="transmembrane region" description="Helical" evidence="7">
    <location>
        <begin position="145"/>
        <end position="161"/>
    </location>
</feature>
<feature type="region of interest" description="Disordered" evidence="6">
    <location>
        <begin position="238"/>
        <end position="262"/>
    </location>
</feature>
<sequence length="480" mass="51662">MEQSIRIGKRAFLVSFAALFAIMIVAGLLSRVIEPGSYATAVENGREVLVPGSYESGDVEPLSFFQWLASPVLVLFSDDSLIILVIIAFIFIVSGAITVFQNTGIIPHLIDESVRRFRNRPKMLVAVLVLLFMAFGAFMGIFEEVVLLVPIAISIAVSMGWDRFTGLAISILAAGFGFSAAVSNPFSIGVAQQIAGLPLFSGAGFRLVIFTLTYFFLLIFIFRYIKRLGGITPVGSMAGAGSGSKQGARDPRSQPPRARPPRPAAYRAFLGSLLIILAYILGASAVPGLSDYSMPVIALVFFFSAWISGLLAGYSLKQLGSYFLRGILAVLPGVILILMAASVKYIIVEAGVLHTILYRASRIIQGQSDFFALAAIYLLVFILNLFVGSASAKALLVMPVIAPLADILGFTRQTAVLAFSFGDGFSNLLFPTNAVLLISLGISGVSYGSWFRFIFPVQAFMFLLSLGYLYLAYATGYGPF</sequence>
<dbReference type="HOGENOM" id="CLU_035307_0_1_12"/>
<evidence type="ECO:0000256" key="3">
    <source>
        <dbReference type="ARBA" id="ARBA00022692"/>
    </source>
</evidence>
<dbReference type="InterPro" id="IPR051679">
    <property type="entry name" value="DASS-Related_Transporters"/>
</dbReference>
<feature type="transmembrane region" description="Helical" evidence="7">
    <location>
        <begin position="394"/>
        <end position="422"/>
    </location>
</feature>
<dbReference type="eggNOG" id="COG1288">
    <property type="taxonomic scope" value="Bacteria"/>
</dbReference>
<feature type="transmembrane region" description="Helical" evidence="7">
    <location>
        <begin position="326"/>
        <end position="348"/>
    </location>
</feature>
<dbReference type="OrthoDB" id="3314392at2"/>
<feature type="transmembrane region" description="Helical" evidence="7">
    <location>
        <begin position="453"/>
        <end position="473"/>
    </location>
</feature>
<keyword evidence="3 7" id="KW-0812">Transmembrane</keyword>
<keyword evidence="9" id="KW-1185">Reference proteome</keyword>
<evidence type="ECO:0000256" key="5">
    <source>
        <dbReference type="ARBA" id="ARBA00023136"/>
    </source>
</evidence>
<gene>
    <name evidence="8" type="ORF">L21SP2_2789</name>
</gene>
<keyword evidence="4 7" id="KW-1133">Transmembrane helix</keyword>
<name>V5WKS2_9SPIO</name>
<dbReference type="KEGG" id="slr:L21SP2_2789"/>
<protein>
    <recommendedName>
        <fullName evidence="10">Arginine/ornithine antiporter ArcD</fullName>
    </recommendedName>
</protein>
<evidence type="ECO:0000313" key="9">
    <source>
        <dbReference type="Proteomes" id="UP000018680"/>
    </source>
</evidence>
<evidence type="ECO:0000256" key="2">
    <source>
        <dbReference type="ARBA" id="ARBA00022475"/>
    </source>
</evidence>
<evidence type="ECO:0000256" key="1">
    <source>
        <dbReference type="ARBA" id="ARBA00004651"/>
    </source>
</evidence>
<feature type="compositionally biased region" description="Pro residues" evidence="6">
    <location>
        <begin position="253"/>
        <end position="262"/>
    </location>
</feature>
<dbReference type="PANTHER" id="PTHR43652:SF2">
    <property type="entry name" value="BASIC AMINO ACID ANTIPORTER YFCC-RELATED"/>
    <property type="match status" value="1"/>
</dbReference>
<evidence type="ECO:0000256" key="6">
    <source>
        <dbReference type="SAM" id="MobiDB-lite"/>
    </source>
</evidence>
<reference evidence="8 9" key="1">
    <citation type="journal article" date="2015" name="Stand. Genomic Sci.">
        <title>Complete genome sequence and description of Salinispira pacifica gen. nov., sp. nov., a novel spirochaete isolated form a hypersaline microbial mat.</title>
        <authorList>
            <person name="Ben Hania W."/>
            <person name="Joseph M."/>
            <person name="Schumann P."/>
            <person name="Bunk B."/>
            <person name="Fiebig A."/>
            <person name="Sproer C."/>
            <person name="Klenk H.P."/>
            <person name="Fardeau M.L."/>
            <person name="Spring S."/>
        </authorList>
    </citation>
    <scope>NUCLEOTIDE SEQUENCE [LARGE SCALE GENOMIC DNA]</scope>
    <source>
        <strain evidence="8 9">L21-RPul-D2</strain>
    </source>
</reference>
<evidence type="ECO:0000313" key="8">
    <source>
        <dbReference type="EMBL" id="AHC16139.1"/>
    </source>
</evidence>
<feature type="transmembrane region" description="Helical" evidence="7">
    <location>
        <begin position="81"/>
        <end position="100"/>
    </location>
</feature>
<feature type="transmembrane region" description="Helical" evidence="7">
    <location>
        <begin position="264"/>
        <end position="286"/>
    </location>
</feature>
<keyword evidence="5 7" id="KW-0472">Membrane</keyword>